<feature type="transmembrane region" description="Helical" evidence="1">
    <location>
        <begin position="6"/>
        <end position="26"/>
    </location>
</feature>
<evidence type="ECO:0000313" key="3">
    <source>
        <dbReference type="Proteomes" id="UP001204798"/>
    </source>
</evidence>
<evidence type="ECO:0008006" key="4">
    <source>
        <dbReference type="Google" id="ProtNLM"/>
    </source>
</evidence>
<protein>
    <recommendedName>
        <fullName evidence="4">WD40 repeat domain-containing protein</fullName>
    </recommendedName>
</protein>
<accession>A0ABT2EPJ7</accession>
<evidence type="ECO:0000256" key="1">
    <source>
        <dbReference type="SAM" id="Phobius"/>
    </source>
</evidence>
<evidence type="ECO:0000313" key="2">
    <source>
        <dbReference type="EMBL" id="MCS3919883.1"/>
    </source>
</evidence>
<keyword evidence="1" id="KW-0812">Transmembrane</keyword>
<comment type="caution">
    <text evidence="2">The sequence shown here is derived from an EMBL/GenBank/DDBJ whole genome shotgun (WGS) entry which is preliminary data.</text>
</comment>
<dbReference type="SUPFAM" id="SSF50969">
    <property type="entry name" value="YVTN repeat-like/Quinoprotein amine dehydrogenase"/>
    <property type="match status" value="1"/>
</dbReference>
<dbReference type="Gene3D" id="2.130.10.10">
    <property type="entry name" value="YVTN repeat-like/Quinoprotein amine dehydrogenase"/>
    <property type="match status" value="1"/>
</dbReference>
<gene>
    <name evidence="2" type="ORF">M2350_002300</name>
</gene>
<keyword evidence="1" id="KW-0472">Membrane</keyword>
<proteinExistence type="predicted"/>
<sequence length="350" mass="40289">MAYRRILVLMLVVGLMVVTWIVWSVGRSSQTSFVRKVSGLPSLFTYWEIYEYAGKLFAFYSPDDISFVYYRIDPITEQVIETIEIKELIYPQAVIARHYRLPDAWLAEMGFWAWEIDPQKKIAYAVKPPSQPTRIEEVGYLGIYVVDTETKEIKRFIEHRPFNFFALHPSGYKLYVESPPTSVKVLDTVKLDWFKEFKVINDFWPLFFSGFSNDGKYLFAACTGEGLVVINTEDDKVEEWGKKISEELDTKYDAGIGTQLAFSEDKSEMYAALAIGHIDIPDTPVNLFNEPREKAHGGVVAIDLTQKKIVRILGLTRERECNSVAVIGNKLFVASWEGVFVIDIEQWRQQ</sequence>
<keyword evidence="1" id="KW-1133">Transmembrane helix</keyword>
<name>A0ABT2EPJ7_9BACT</name>
<dbReference type="InterPro" id="IPR011044">
    <property type="entry name" value="Quino_amine_DH_bsu"/>
</dbReference>
<reference evidence="2 3" key="1">
    <citation type="submission" date="2022-08" db="EMBL/GenBank/DDBJ databases">
        <title>Bacterial and archaeal communities from various locations to study Microbial Dark Matter (Phase II).</title>
        <authorList>
            <person name="Stepanauskas R."/>
        </authorList>
    </citation>
    <scope>NUCLEOTIDE SEQUENCE [LARGE SCALE GENOMIC DNA]</scope>
    <source>
        <strain evidence="2 3">PD1</strain>
    </source>
</reference>
<keyword evidence="3" id="KW-1185">Reference proteome</keyword>
<dbReference type="InterPro" id="IPR015943">
    <property type="entry name" value="WD40/YVTN_repeat-like_dom_sf"/>
</dbReference>
<dbReference type="Proteomes" id="UP001204798">
    <property type="component" value="Unassembled WGS sequence"/>
</dbReference>
<dbReference type="RefSeq" id="WP_259096805.1">
    <property type="nucleotide sequence ID" value="NZ_CP130454.1"/>
</dbReference>
<organism evidence="2 3">
    <name type="scientific">Candidatus Fervidibacter sacchari</name>
    <dbReference type="NCBI Taxonomy" id="1448929"/>
    <lineage>
        <taxon>Bacteria</taxon>
        <taxon>Candidatus Fervidibacterota</taxon>
        <taxon>Candidatus Fervidibacter</taxon>
    </lineage>
</organism>
<dbReference type="EMBL" id="JANUCP010000004">
    <property type="protein sequence ID" value="MCS3919883.1"/>
    <property type="molecule type" value="Genomic_DNA"/>
</dbReference>